<dbReference type="AlphaFoldDB" id="A0AA38H1W8"/>
<feature type="compositionally biased region" description="Polar residues" evidence="2">
    <location>
        <begin position="94"/>
        <end position="118"/>
    </location>
</feature>
<dbReference type="RefSeq" id="XP_052942337.1">
    <property type="nucleotide sequence ID" value="XM_053088025.1"/>
</dbReference>
<feature type="domain" description="Ubiquinol-cytochrome c chaperone" evidence="3">
    <location>
        <begin position="327"/>
        <end position="401"/>
    </location>
</feature>
<comment type="similarity">
    <text evidence="1">Belongs to the CBP3 family.</text>
</comment>
<evidence type="ECO:0000256" key="2">
    <source>
        <dbReference type="SAM" id="MobiDB-lite"/>
    </source>
</evidence>
<dbReference type="EMBL" id="JAKWFO010000014">
    <property type="protein sequence ID" value="KAI9632560.1"/>
    <property type="molecule type" value="Genomic_DNA"/>
</dbReference>
<evidence type="ECO:0000313" key="4">
    <source>
        <dbReference type="EMBL" id="KAI9632560.1"/>
    </source>
</evidence>
<name>A0AA38H1W8_9TREE</name>
<feature type="region of interest" description="Disordered" evidence="2">
    <location>
        <begin position="206"/>
        <end position="254"/>
    </location>
</feature>
<feature type="domain" description="Ubiquinol-cytochrome c chaperone" evidence="3">
    <location>
        <begin position="173"/>
        <end position="318"/>
    </location>
</feature>
<feature type="compositionally biased region" description="Low complexity" evidence="2">
    <location>
        <begin position="37"/>
        <end position="48"/>
    </location>
</feature>
<evidence type="ECO:0000313" key="5">
    <source>
        <dbReference type="Proteomes" id="UP001164286"/>
    </source>
</evidence>
<dbReference type="Pfam" id="PF03981">
    <property type="entry name" value="Ubiq_cyt_C_chap"/>
    <property type="match status" value="2"/>
</dbReference>
<dbReference type="PANTHER" id="PTHR12184:SF1">
    <property type="entry name" value="UBIQUINOL-CYTOCHROME-C REDUCTASE COMPLEX ASSEMBLY FACTOR 1"/>
    <property type="match status" value="1"/>
</dbReference>
<sequence>MSTVQRQTASRLLRASARPRASRSIHTSLPTLAASDSSNNSSPSNPTTQTPPKPVTRASRIPFIGRAPKAALPSTPYTVSQPPQFPAPNDPFFQPSTTPGENAQNGETATPVPVTTRSGVPGGQYSDTTKAVVRGLARAMGYNSKASTAIRETGRMMRGIVESIERDRVYWYEECGLPPTYQTFFQLHLLYVLILLPRLRALAVSSPTHSHPIPEPLDPSSPHHPRPDVATSTVSSSNPSSPASAGNPMLGKPDHDAYPSELLNHFFELAESEMRKVLGRGERERVVKKYMAEMGEQWKGAGAGLDYVMGLDNALSAATGTGTAGAISAGGAGDGGDVELASWVWRNLYASQGLTAGPGVEQDMGNKEVEMVQRLEEVVRFVRREMARLDSLEDAEVLDAVIGEWGSAKQ</sequence>
<protein>
    <recommendedName>
        <fullName evidence="3">Ubiquinol-cytochrome c chaperone domain-containing protein</fullName>
    </recommendedName>
</protein>
<reference evidence="4" key="1">
    <citation type="journal article" date="2022" name="G3 (Bethesda)">
        <title>High quality genome of the basidiomycete yeast Dioszegia hungarica PDD-24b-2 isolated from cloud water.</title>
        <authorList>
            <person name="Jarrige D."/>
            <person name="Haridas S."/>
            <person name="Bleykasten-Grosshans C."/>
            <person name="Joly M."/>
            <person name="Nadalig T."/>
            <person name="Sancelme M."/>
            <person name="Vuilleumier S."/>
            <person name="Grigoriev I.V."/>
            <person name="Amato P."/>
            <person name="Bringel F."/>
        </authorList>
    </citation>
    <scope>NUCLEOTIDE SEQUENCE</scope>
    <source>
        <strain evidence="4">PDD-24b-2</strain>
    </source>
</reference>
<proteinExistence type="inferred from homology"/>
<gene>
    <name evidence="4" type="ORF">MKK02DRAFT_30344</name>
</gene>
<dbReference type="GO" id="GO:0005739">
    <property type="term" value="C:mitochondrion"/>
    <property type="evidence" value="ECO:0007669"/>
    <property type="project" value="TreeGrafter"/>
</dbReference>
<evidence type="ECO:0000256" key="1">
    <source>
        <dbReference type="ARBA" id="ARBA00006407"/>
    </source>
</evidence>
<feature type="compositionally biased region" description="Low complexity" evidence="2">
    <location>
        <begin position="9"/>
        <end position="24"/>
    </location>
</feature>
<feature type="compositionally biased region" description="Low complexity" evidence="2">
    <location>
        <begin position="229"/>
        <end position="244"/>
    </location>
</feature>
<dbReference type="InterPro" id="IPR007129">
    <property type="entry name" value="Ubiqinol_cyt_c_chaperone_CPB3"/>
</dbReference>
<evidence type="ECO:0000259" key="3">
    <source>
        <dbReference type="Pfam" id="PF03981"/>
    </source>
</evidence>
<dbReference type="PANTHER" id="PTHR12184">
    <property type="entry name" value="UBIQUINOL-CYTOCHROME C REDUCTASE COMPLEX ASSEMBLY FACTOR 1 FAMILY MEMBER"/>
    <property type="match status" value="1"/>
</dbReference>
<dbReference type="GeneID" id="77727230"/>
<dbReference type="GO" id="GO:0034551">
    <property type="term" value="P:mitochondrial respiratory chain complex III assembly"/>
    <property type="evidence" value="ECO:0007669"/>
    <property type="project" value="TreeGrafter"/>
</dbReference>
<comment type="caution">
    <text evidence="4">The sequence shown here is derived from an EMBL/GenBank/DDBJ whole genome shotgun (WGS) entry which is preliminary data.</text>
</comment>
<dbReference type="InterPro" id="IPR021150">
    <property type="entry name" value="Ubiq_cyt_c_chap"/>
</dbReference>
<feature type="region of interest" description="Disordered" evidence="2">
    <location>
        <begin position="70"/>
        <end position="126"/>
    </location>
</feature>
<feature type="compositionally biased region" description="Polar residues" evidence="2">
    <location>
        <begin position="25"/>
        <end position="36"/>
    </location>
</feature>
<keyword evidence="5" id="KW-1185">Reference proteome</keyword>
<feature type="region of interest" description="Disordered" evidence="2">
    <location>
        <begin position="1"/>
        <end position="58"/>
    </location>
</feature>
<organism evidence="4 5">
    <name type="scientific">Dioszegia hungarica</name>
    <dbReference type="NCBI Taxonomy" id="4972"/>
    <lineage>
        <taxon>Eukaryota</taxon>
        <taxon>Fungi</taxon>
        <taxon>Dikarya</taxon>
        <taxon>Basidiomycota</taxon>
        <taxon>Agaricomycotina</taxon>
        <taxon>Tremellomycetes</taxon>
        <taxon>Tremellales</taxon>
        <taxon>Bulleribasidiaceae</taxon>
        <taxon>Dioszegia</taxon>
    </lineage>
</organism>
<dbReference type="Proteomes" id="UP001164286">
    <property type="component" value="Unassembled WGS sequence"/>
</dbReference>
<accession>A0AA38H1W8</accession>